<dbReference type="RefSeq" id="WP_181669206.1">
    <property type="nucleotide sequence ID" value="NZ_UAQP01000014.1"/>
</dbReference>
<gene>
    <name evidence="2" type="ORF">NCTC11166_03012</name>
</gene>
<dbReference type="Proteomes" id="UP000251186">
    <property type="component" value="Unassembled WGS sequence"/>
</dbReference>
<accession>A0A2X1CN23</accession>
<feature type="domain" description="RES" evidence="1">
    <location>
        <begin position="217"/>
        <end position="378"/>
    </location>
</feature>
<reference evidence="2 3" key="1">
    <citation type="submission" date="2018-06" db="EMBL/GenBank/DDBJ databases">
        <authorList>
            <consortium name="Pathogen Informatics"/>
            <person name="Doyle S."/>
        </authorList>
    </citation>
    <scope>NUCLEOTIDE SEQUENCE [LARGE SCALE GENOMIC DNA]</scope>
    <source>
        <strain evidence="2 3">NCTC11166</strain>
    </source>
</reference>
<dbReference type="Pfam" id="PF08808">
    <property type="entry name" value="RES"/>
    <property type="match status" value="1"/>
</dbReference>
<evidence type="ECO:0000313" key="2">
    <source>
        <dbReference type="EMBL" id="SPU55611.1"/>
    </source>
</evidence>
<dbReference type="EMBL" id="UAQP01000014">
    <property type="protein sequence ID" value="SPU55611.1"/>
    <property type="molecule type" value="Genomic_DNA"/>
</dbReference>
<dbReference type="Pfam" id="PF18870">
    <property type="entry name" value="HEPN_RES_NTD1"/>
    <property type="match status" value="1"/>
</dbReference>
<evidence type="ECO:0000313" key="3">
    <source>
        <dbReference type="Proteomes" id="UP000251186"/>
    </source>
</evidence>
<evidence type="ECO:0000259" key="1">
    <source>
        <dbReference type="SMART" id="SM00953"/>
    </source>
</evidence>
<dbReference type="InterPro" id="IPR014914">
    <property type="entry name" value="RES_dom"/>
</dbReference>
<sequence length="406" mass="45185">MGRAKAWMMEQEARGYGDVEGDICPDCVEDPYLTQWIEENATGTVCRFCGREGEKPIAASFDDFVGVVVGGIGFDWNHPDDEGIMYISAEGGYQATVSDIDDVLADYEISHDVEVMEALIGSIDDNGWVERDFYIGDKSQQLEWGWESFKQVTKHQTRYLFLSLKEGDSSSVPASQMLDAISEVIASDLGNFEFVKTIGPDVDLIRIRIAPAAFETAADIGSPPEEFAVQSNRMSPAGVPMFYGAMELETAKAETFDEAQHLGQTMSIGVFRSVRDLRVLDLAQLPDIPSVFDTERHHLIHPLRFLHAFANDLAKPIARDGREHIEYVPTQIVTEFFRRVFRENGKTHLDGLIYRSARHLGGTACVLFCENAQCVDPGSKAKPWNEPLLRLEAVSHESCPALPSLI</sequence>
<name>A0A2X1CN23_BREVE</name>
<dbReference type="InterPro" id="IPR041206">
    <property type="entry name" value="HEPN/RES_NTD1"/>
</dbReference>
<organism evidence="2 3">
    <name type="scientific">Brevundimonas vesicularis</name>
    <name type="common">Pseudomonas vesicularis</name>
    <dbReference type="NCBI Taxonomy" id="41276"/>
    <lineage>
        <taxon>Bacteria</taxon>
        <taxon>Pseudomonadati</taxon>
        <taxon>Pseudomonadota</taxon>
        <taxon>Alphaproteobacteria</taxon>
        <taxon>Caulobacterales</taxon>
        <taxon>Caulobacteraceae</taxon>
        <taxon>Brevundimonas</taxon>
    </lineage>
</organism>
<dbReference type="SMART" id="SM00953">
    <property type="entry name" value="RES"/>
    <property type="match status" value="1"/>
</dbReference>
<proteinExistence type="predicted"/>
<protein>
    <submittedName>
        <fullName evidence="2">RES domain</fullName>
    </submittedName>
</protein>
<dbReference type="AlphaFoldDB" id="A0A2X1CN23"/>